<dbReference type="InterPro" id="IPR052967">
    <property type="entry name" value="Stress_Response_Assoc"/>
</dbReference>
<sequence length="274" mass="31610">MTLVRIKEYYPNYVDELFKGNDFKGYTVYAGTSNEKIGSVDDALVDEAGRIRYFVIDTGFWIFGKKVLLPVGRSRIDFNDRKLYALGLTSREQAEALPKYDSNMSVDYDYEERVRQSYRTRQPVANGNGTNYRYENDQELFDLNERDHGTLKLYEERLIANKDRHKAGEVVIGKTVETEKAQASVPIEKERVVVERTTPSNAGEVVTPGTANFKEGEVARMDIYEETADIHKEAYVREEVNVRKEVDRDIVTAEETLRREELRVDKDGKPVVKR</sequence>
<dbReference type="PANTHER" id="PTHR38463">
    <property type="entry name" value="STRESS RESPONSE PROTEIN YSNF"/>
    <property type="match status" value="1"/>
</dbReference>
<dbReference type="GO" id="GO:0019684">
    <property type="term" value="P:photosynthesis, light reaction"/>
    <property type="evidence" value="ECO:0007669"/>
    <property type="project" value="InterPro"/>
</dbReference>
<name>A0A0F5Y8P9_9CYAN</name>
<dbReference type="InterPro" id="IPR014747">
    <property type="entry name" value="Bac_photo_RC_H_C"/>
</dbReference>
<dbReference type="Gene3D" id="3.90.50.10">
    <property type="entry name" value="Photosynthetic Reaction Center, subunit H, domain 2"/>
    <property type="match status" value="1"/>
</dbReference>
<feature type="domain" description="DUF2382" evidence="2">
    <location>
        <begin position="151"/>
        <end position="264"/>
    </location>
</feature>
<evidence type="ECO:0000313" key="3">
    <source>
        <dbReference type="EMBL" id="KKD35123.1"/>
    </source>
</evidence>
<accession>A0A0F5Y8P9</accession>
<proteinExistence type="predicted"/>
<dbReference type="InterPro" id="IPR019060">
    <property type="entry name" value="DUF2382"/>
</dbReference>
<evidence type="ECO:0000259" key="2">
    <source>
        <dbReference type="Pfam" id="PF09557"/>
    </source>
</evidence>
<dbReference type="OrthoDB" id="510842at2"/>
<dbReference type="PATRIC" id="fig|1637645.4.peg.1141"/>
<dbReference type="Proteomes" id="UP000033607">
    <property type="component" value="Unassembled WGS sequence"/>
</dbReference>
<feature type="domain" description="PRC-barrel" evidence="1">
    <location>
        <begin position="16"/>
        <end position="84"/>
    </location>
</feature>
<dbReference type="InterPro" id="IPR011033">
    <property type="entry name" value="PRC_barrel-like_sf"/>
</dbReference>
<evidence type="ECO:0000313" key="4">
    <source>
        <dbReference type="Proteomes" id="UP000033607"/>
    </source>
</evidence>
<reference evidence="3 4" key="1">
    <citation type="submission" date="2015-06" db="EMBL/GenBank/DDBJ databases">
        <title>Draft genome assembly of filamentous brackish cyanobacterium Limnoraphis robusta strain CS-951.</title>
        <authorList>
            <person name="Willis A."/>
            <person name="Parks M."/>
            <person name="Burford M.A."/>
        </authorList>
    </citation>
    <scope>NUCLEOTIDE SEQUENCE [LARGE SCALE GENOMIC DNA]</scope>
    <source>
        <strain evidence="3 4">CS-951</strain>
    </source>
</reference>
<dbReference type="NCBIfam" id="TIGR02271">
    <property type="entry name" value="YsnF/AvaK domain"/>
    <property type="match status" value="1"/>
</dbReference>
<dbReference type="SUPFAM" id="SSF50346">
    <property type="entry name" value="PRC-barrel domain"/>
    <property type="match status" value="1"/>
</dbReference>
<dbReference type="AlphaFoldDB" id="A0A0F5Y8P9"/>
<gene>
    <name evidence="3" type="ORF">WN50_27070</name>
</gene>
<dbReference type="EMBL" id="LATL02000061">
    <property type="protein sequence ID" value="KKD35123.1"/>
    <property type="molecule type" value="Genomic_DNA"/>
</dbReference>
<protein>
    <submittedName>
        <fullName evidence="3">Photosystem reaction center subunit H</fullName>
    </submittedName>
</protein>
<dbReference type="RefSeq" id="WP_046281719.1">
    <property type="nucleotide sequence ID" value="NZ_LATL02000061.1"/>
</dbReference>
<dbReference type="Pfam" id="PF05239">
    <property type="entry name" value="PRC"/>
    <property type="match status" value="1"/>
</dbReference>
<dbReference type="PANTHER" id="PTHR38463:SF1">
    <property type="entry name" value="STRESS RESPONSE PROTEIN YSNF"/>
    <property type="match status" value="1"/>
</dbReference>
<dbReference type="GO" id="GO:0030077">
    <property type="term" value="C:plasma membrane light-harvesting complex"/>
    <property type="evidence" value="ECO:0007669"/>
    <property type="project" value="InterPro"/>
</dbReference>
<dbReference type="Pfam" id="PF09557">
    <property type="entry name" value="DUF2382"/>
    <property type="match status" value="1"/>
</dbReference>
<comment type="caution">
    <text evidence="3">The sequence shown here is derived from an EMBL/GenBank/DDBJ whole genome shotgun (WGS) entry which is preliminary data.</text>
</comment>
<dbReference type="InterPro" id="IPR027275">
    <property type="entry name" value="PRC-brl_dom"/>
</dbReference>
<evidence type="ECO:0000259" key="1">
    <source>
        <dbReference type="Pfam" id="PF05239"/>
    </source>
</evidence>
<organism evidence="3 4">
    <name type="scientific">Limnoraphis robusta CS-951</name>
    <dbReference type="NCBI Taxonomy" id="1637645"/>
    <lineage>
        <taxon>Bacteria</taxon>
        <taxon>Bacillati</taxon>
        <taxon>Cyanobacteriota</taxon>
        <taxon>Cyanophyceae</taxon>
        <taxon>Oscillatoriophycideae</taxon>
        <taxon>Oscillatoriales</taxon>
        <taxon>Sirenicapillariaceae</taxon>
        <taxon>Limnoraphis</taxon>
    </lineage>
</organism>